<dbReference type="AlphaFoldDB" id="A0A2I4HVK7"/>
<evidence type="ECO:0000256" key="8">
    <source>
        <dbReference type="ARBA" id="ARBA00023180"/>
    </source>
</evidence>
<evidence type="ECO:0000256" key="6">
    <source>
        <dbReference type="ARBA" id="ARBA00022723"/>
    </source>
</evidence>
<dbReference type="Gene3D" id="2.60.120.10">
    <property type="entry name" value="Jelly Rolls"/>
    <property type="match status" value="1"/>
</dbReference>
<dbReference type="SUPFAM" id="SSF51182">
    <property type="entry name" value="RmlC-like cupins"/>
    <property type="match status" value="1"/>
</dbReference>
<dbReference type="InterPro" id="IPR011051">
    <property type="entry name" value="RmlC_Cupin_sf"/>
</dbReference>
<dbReference type="RefSeq" id="XP_018860191.1">
    <property type="nucleotide sequence ID" value="XM_019004646.2"/>
</dbReference>
<dbReference type="OrthoDB" id="1921208at2759"/>
<evidence type="ECO:0000256" key="10">
    <source>
        <dbReference type="RuleBase" id="RU366015"/>
    </source>
</evidence>
<keyword evidence="7" id="KW-1015">Disulfide bond</keyword>
<evidence type="ECO:0000256" key="3">
    <source>
        <dbReference type="ARBA" id="ARBA00007456"/>
    </source>
</evidence>
<dbReference type="FunFam" id="2.60.120.10:FF:000005">
    <property type="entry name" value="Germin-like protein subfamily 1 member 8"/>
    <property type="match status" value="1"/>
</dbReference>
<feature type="chain" id="PRO_5043057002" description="Germin-like protein" evidence="10">
    <location>
        <begin position="23"/>
        <end position="218"/>
    </location>
</feature>
<reference evidence="12" key="1">
    <citation type="submission" date="2025-08" db="UniProtKB">
        <authorList>
            <consortium name="RefSeq"/>
        </authorList>
    </citation>
    <scope>IDENTIFICATION</scope>
    <source>
        <tissue evidence="12">Leaves</tissue>
    </source>
</reference>
<organism evidence="11 12">
    <name type="scientific">Juglans regia</name>
    <name type="common">English walnut</name>
    <dbReference type="NCBI Taxonomy" id="51240"/>
    <lineage>
        <taxon>Eukaryota</taxon>
        <taxon>Viridiplantae</taxon>
        <taxon>Streptophyta</taxon>
        <taxon>Embryophyta</taxon>
        <taxon>Tracheophyta</taxon>
        <taxon>Spermatophyta</taxon>
        <taxon>Magnoliopsida</taxon>
        <taxon>eudicotyledons</taxon>
        <taxon>Gunneridae</taxon>
        <taxon>Pentapetalae</taxon>
        <taxon>rosids</taxon>
        <taxon>fabids</taxon>
        <taxon>Fagales</taxon>
        <taxon>Juglandaceae</taxon>
        <taxon>Juglans</taxon>
    </lineage>
</organism>
<accession>A0A2I4HVK7</accession>
<evidence type="ECO:0000313" key="11">
    <source>
        <dbReference type="Proteomes" id="UP000235220"/>
    </source>
</evidence>
<feature type="signal peptide" evidence="10">
    <location>
        <begin position="1"/>
        <end position="22"/>
    </location>
</feature>
<evidence type="ECO:0000256" key="1">
    <source>
        <dbReference type="ARBA" id="ARBA00003629"/>
    </source>
</evidence>
<dbReference type="GO" id="GO:0048046">
    <property type="term" value="C:apoplast"/>
    <property type="evidence" value="ECO:0007669"/>
    <property type="project" value="UniProtKB-SubCell"/>
</dbReference>
<evidence type="ECO:0000256" key="4">
    <source>
        <dbReference type="ARBA" id="ARBA00022523"/>
    </source>
</evidence>
<dbReference type="CDD" id="cd02241">
    <property type="entry name" value="cupin_OxOx"/>
    <property type="match status" value="1"/>
</dbReference>
<keyword evidence="10" id="KW-0732">Signal</keyword>
<evidence type="ECO:0000256" key="5">
    <source>
        <dbReference type="ARBA" id="ARBA00022525"/>
    </source>
</evidence>
<evidence type="ECO:0000256" key="2">
    <source>
        <dbReference type="ARBA" id="ARBA00004271"/>
    </source>
</evidence>
<proteinExistence type="inferred from homology"/>
<dbReference type="GeneID" id="109021913"/>
<evidence type="ECO:0000313" key="12">
    <source>
        <dbReference type="RefSeq" id="XP_018860191.1"/>
    </source>
</evidence>
<keyword evidence="6 10" id="KW-0479">Metal-binding</keyword>
<keyword evidence="5 10" id="KW-0964">Secreted</keyword>
<keyword evidence="8" id="KW-0325">Glycoprotein</keyword>
<dbReference type="GO" id="GO:0030145">
    <property type="term" value="F:manganese ion binding"/>
    <property type="evidence" value="ECO:0007669"/>
    <property type="project" value="UniProtKB-UniRule"/>
</dbReference>
<keyword evidence="4 10" id="KW-0052">Apoplast</keyword>
<evidence type="ECO:0000256" key="7">
    <source>
        <dbReference type="ARBA" id="ARBA00023157"/>
    </source>
</evidence>
<evidence type="ECO:0000256" key="9">
    <source>
        <dbReference type="ARBA" id="ARBA00023211"/>
    </source>
</evidence>
<dbReference type="Pfam" id="PF00190">
    <property type="entry name" value="Cupin_1"/>
    <property type="match status" value="1"/>
</dbReference>
<dbReference type="PRINTS" id="PR00325">
    <property type="entry name" value="GERMIN"/>
</dbReference>
<dbReference type="InterPro" id="IPR001929">
    <property type="entry name" value="Germin"/>
</dbReference>
<dbReference type="InterPro" id="IPR019780">
    <property type="entry name" value="Germin_Mn-BS"/>
</dbReference>
<keyword evidence="9 10" id="KW-0464">Manganese</keyword>
<keyword evidence="11" id="KW-1185">Reference proteome</keyword>
<dbReference type="SMART" id="SM00835">
    <property type="entry name" value="Cupin_1"/>
    <property type="match status" value="1"/>
</dbReference>
<protein>
    <recommendedName>
        <fullName evidence="10">Germin-like protein</fullName>
    </recommendedName>
</protein>
<dbReference type="KEGG" id="jre:109021913"/>
<gene>
    <name evidence="12" type="primary">LOC109021913</name>
</gene>
<dbReference type="Proteomes" id="UP000235220">
    <property type="component" value="Chromosome 4"/>
</dbReference>
<name>A0A2I4HVK7_JUGRE</name>
<dbReference type="PROSITE" id="PS00725">
    <property type="entry name" value="GERMIN"/>
    <property type="match status" value="1"/>
</dbReference>
<comment type="function">
    <text evidence="1">May play a role in plant defense. Probably has no oxalate oxidase activity even if the active site is conserved.</text>
</comment>
<sequence length="218" mass="22886">MASRISFLLGLLAVSFTVSTLASDPGPLQDFCVADKTSSVLVNGLVCKDPNLVQADDFFFSGLHIAGNTTNAPFGARLTPVTVAQVGGLNTLGISISRVDYAPGGMNPPHTHPRATEIITVLEGNVEVGFVTSNPVNRLITKVLGKGDVFVFPIGLVHYQVNVGSTNAVVIVALNSQNPGIVSIPNVLFGSTPEIASDILARAFQVDKNVVDDIKSKF</sequence>
<comment type="subcellular location">
    <subcellularLocation>
        <location evidence="2 10">Secreted</location>
        <location evidence="2 10">Extracellular space</location>
        <location evidence="2 10">Apoplast</location>
    </subcellularLocation>
</comment>
<comment type="similarity">
    <text evidence="3 10">Belongs to the germin family.</text>
</comment>
<dbReference type="Gramene" id="Jr04_07580_p1">
    <property type="protein sequence ID" value="cds.Jr04_07580_p1"/>
    <property type="gene ID" value="Jr04_07580"/>
</dbReference>
<dbReference type="PANTHER" id="PTHR31238">
    <property type="entry name" value="GERMIN-LIKE PROTEIN SUBFAMILY 3 MEMBER 3"/>
    <property type="match status" value="1"/>
</dbReference>
<dbReference type="InterPro" id="IPR006045">
    <property type="entry name" value="Cupin_1"/>
</dbReference>
<dbReference type="InterPro" id="IPR014710">
    <property type="entry name" value="RmlC-like_jellyroll"/>
</dbReference>